<evidence type="ECO:0000256" key="2">
    <source>
        <dbReference type="HAMAP-Rule" id="MF_00163"/>
    </source>
</evidence>
<dbReference type="InterPro" id="IPR036821">
    <property type="entry name" value="Peptide_deformylase_sf"/>
</dbReference>
<dbReference type="GO" id="GO:0046872">
    <property type="term" value="F:metal ion binding"/>
    <property type="evidence" value="ECO:0007669"/>
    <property type="project" value="UniProtKB-KW"/>
</dbReference>
<accession>A0A2M7W1X2</accession>
<name>A0A2M7W1X2_9BACT</name>
<keyword evidence="2" id="KW-0408">Iron</keyword>
<feature type="binding site" evidence="2">
    <location>
        <position position="142"/>
    </location>
    <ligand>
        <name>Fe cation</name>
        <dbReference type="ChEBI" id="CHEBI:24875"/>
    </ligand>
</feature>
<feature type="binding site" evidence="2">
    <location>
        <position position="100"/>
    </location>
    <ligand>
        <name>Fe cation</name>
        <dbReference type="ChEBI" id="CHEBI:24875"/>
    </ligand>
</feature>
<dbReference type="Proteomes" id="UP000228952">
    <property type="component" value="Unassembled WGS sequence"/>
</dbReference>
<comment type="cofactor">
    <cofactor evidence="2">
        <name>Fe(2+)</name>
        <dbReference type="ChEBI" id="CHEBI:29033"/>
    </cofactor>
    <text evidence="2">Binds 1 Fe(2+) ion.</text>
</comment>
<proteinExistence type="inferred from homology"/>
<dbReference type="Pfam" id="PF01327">
    <property type="entry name" value="Pep_deformylase"/>
    <property type="match status" value="1"/>
</dbReference>
<sequence>MLKIRTVPTDTTELHKTSRVLSIAEIQSTEVQQLIDDMAAMAETTVTQEGFKTAGLAAVQVGKPLRLFVAKNLHSGEFFAYLNPKLELLGEATDLHTESCLSIPGVITEVSRHKRIRLSFFDRYGNQKAEKFDGFEARIIQHEYDHLEGILFTERARTA</sequence>
<reference evidence="4" key="1">
    <citation type="submission" date="2017-09" db="EMBL/GenBank/DDBJ databases">
        <title>Depth-based differentiation of microbial function through sediment-hosted aquifers and enrichment of novel symbionts in the deep terrestrial subsurface.</title>
        <authorList>
            <person name="Probst A.J."/>
            <person name="Ladd B."/>
            <person name="Jarett J.K."/>
            <person name="Geller-Mcgrath D.E."/>
            <person name="Sieber C.M.K."/>
            <person name="Emerson J.B."/>
            <person name="Anantharaman K."/>
            <person name="Thomas B.C."/>
            <person name="Malmstrom R."/>
            <person name="Stieglmeier M."/>
            <person name="Klingl A."/>
            <person name="Woyke T."/>
            <person name="Ryan C.M."/>
            <person name="Banfield J.F."/>
        </authorList>
    </citation>
    <scope>NUCLEOTIDE SEQUENCE [LARGE SCALE GENOMIC DNA]</scope>
</reference>
<dbReference type="EMBL" id="PFQB01000101">
    <property type="protein sequence ID" value="PJA12852.1"/>
    <property type="molecule type" value="Genomic_DNA"/>
</dbReference>
<dbReference type="PANTHER" id="PTHR10458:SF22">
    <property type="entry name" value="PEPTIDE DEFORMYLASE"/>
    <property type="match status" value="1"/>
</dbReference>
<comment type="catalytic activity">
    <reaction evidence="2">
        <text>N-terminal N-formyl-L-methionyl-[peptide] + H2O = N-terminal L-methionyl-[peptide] + formate</text>
        <dbReference type="Rhea" id="RHEA:24420"/>
        <dbReference type="Rhea" id="RHEA-COMP:10639"/>
        <dbReference type="Rhea" id="RHEA-COMP:10640"/>
        <dbReference type="ChEBI" id="CHEBI:15377"/>
        <dbReference type="ChEBI" id="CHEBI:15740"/>
        <dbReference type="ChEBI" id="CHEBI:49298"/>
        <dbReference type="ChEBI" id="CHEBI:64731"/>
        <dbReference type="EC" id="3.5.1.88"/>
    </reaction>
</comment>
<keyword evidence="2 3" id="KW-0378">Hydrolase</keyword>
<dbReference type="AlphaFoldDB" id="A0A2M7W1X2"/>
<keyword evidence="2" id="KW-0648">Protein biosynthesis</keyword>
<comment type="caution">
    <text evidence="3">The sequence shown here is derived from an EMBL/GenBank/DDBJ whole genome shotgun (WGS) entry which is preliminary data.</text>
</comment>
<dbReference type="Gene3D" id="3.90.45.10">
    <property type="entry name" value="Peptide deformylase"/>
    <property type="match status" value="1"/>
</dbReference>
<comment type="function">
    <text evidence="2">Removes the formyl group from the N-terminal Met of newly synthesized proteins. Requires at least a dipeptide for an efficient rate of reaction. N-terminal L-methionine is a prerequisite for activity but the enzyme has broad specificity at other positions.</text>
</comment>
<comment type="similarity">
    <text evidence="1 2">Belongs to the polypeptide deformylase family.</text>
</comment>
<dbReference type="SUPFAM" id="SSF56420">
    <property type="entry name" value="Peptide deformylase"/>
    <property type="match status" value="1"/>
</dbReference>
<dbReference type="GO" id="GO:0042586">
    <property type="term" value="F:peptide deformylase activity"/>
    <property type="evidence" value="ECO:0007669"/>
    <property type="project" value="UniProtKB-UniRule"/>
</dbReference>
<dbReference type="PANTHER" id="PTHR10458">
    <property type="entry name" value="PEPTIDE DEFORMYLASE"/>
    <property type="match status" value="1"/>
</dbReference>
<dbReference type="PRINTS" id="PR01576">
    <property type="entry name" value="PDEFORMYLASE"/>
</dbReference>
<dbReference type="PIRSF" id="PIRSF004749">
    <property type="entry name" value="Pep_def"/>
    <property type="match status" value="1"/>
</dbReference>
<dbReference type="HAMAP" id="MF_00163">
    <property type="entry name" value="Pep_deformylase"/>
    <property type="match status" value="1"/>
</dbReference>
<dbReference type="EC" id="3.5.1.88" evidence="2"/>
<keyword evidence="2" id="KW-0479">Metal-binding</keyword>
<evidence type="ECO:0000256" key="1">
    <source>
        <dbReference type="ARBA" id="ARBA00010759"/>
    </source>
</evidence>
<dbReference type="InterPro" id="IPR023635">
    <property type="entry name" value="Peptide_deformylase"/>
</dbReference>
<gene>
    <name evidence="2" type="primary">def</name>
    <name evidence="3" type="ORF">COX64_03965</name>
</gene>
<feature type="active site" evidence="2">
    <location>
        <position position="143"/>
    </location>
</feature>
<feature type="binding site" evidence="2">
    <location>
        <position position="146"/>
    </location>
    <ligand>
        <name>Fe cation</name>
        <dbReference type="ChEBI" id="CHEBI:24875"/>
    </ligand>
</feature>
<dbReference type="GO" id="GO:0006412">
    <property type="term" value="P:translation"/>
    <property type="evidence" value="ECO:0007669"/>
    <property type="project" value="UniProtKB-UniRule"/>
</dbReference>
<protein>
    <recommendedName>
        <fullName evidence="2">Peptide deformylase</fullName>
        <shortName evidence="2">PDF</shortName>
        <ecNumber evidence="2">3.5.1.88</ecNumber>
    </recommendedName>
    <alternativeName>
        <fullName evidence="2">Polypeptide deformylase</fullName>
    </alternativeName>
</protein>
<organism evidence="3 4">
    <name type="scientific">Candidatus Dojkabacteria bacterium CG_4_10_14_0_2_um_filter_Dojkabacteria_WS6_41_15</name>
    <dbReference type="NCBI Taxonomy" id="2014249"/>
    <lineage>
        <taxon>Bacteria</taxon>
        <taxon>Candidatus Dojkabacteria</taxon>
    </lineage>
</organism>
<evidence type="ECO:0000313" key="4">
    <source>
        <dbReference type="Proteomes" id="UP000228952"/>
    </source>
</evidence>
<evidence type="ECO:0000313" key="3">
    <source>
        <dbReference type="EMBL" id="PJA12852.1"/>
    </source>
</evidence>
<dbReference type="CDD" id="cd00487">
    <property type="entry name" value="Pep_deformylase"/>
    <property type="match status" value="1"/>
</dbReference>